<evidence type="ECO:0000313" key="3">
    <source>
        <dbReference type="Proteomes" id="UP000184291"/>
    </source>
</evidence>
<keyword evidence="3" id="KW-1185">Reference proteome</keyword>
<dbReference type="RefSeq" id="WP_073328584.1">
    <property type="nucleotide sequence ID" value="NZ_FQTT01000009.1"/>
</dbReference>
<protein>
    <recommendedName>
        <fullName evidence="4">DUF3375 domain-containing protein</fullName>
    </recommendedName>
</protein>
<organism evidence="2 3">
    <name type="scientific">Actinomyces glycerinitolerans</name>
    <dbReference type="NCBI Taxonomy" id="1892869"/>
    <lineage>
        <taxon>Bacteria</taxon>
        <taxon>Bacillati</taxon>
        <taxon>Actinomycetota</taxon>
        <taxon>Actinomycetes</taxon>
        <taxon>Actinomycetales</taxon>
        <taxon>Actinomycetaceae</taxon>
        <taxon>Actinomyces</taxon>
    </lineage>
</organism>
<evidence type="ECO:0000313" key="2">
    <source>
        <dbReference type="EMBL" id="SHE24806.1"/>
    </source>
</evidence>
<name>A0A1M4RXX2_9ACTO</name>
<accession>A0A1M4RXX2</accession>
<reference evidence="3" key="1">
    <citation type="submission" date="2016-09" db="EMBL/GenBank/DDBJ databases">
        <authorList>
            <person name="Strepis N."/>
        </authorList>
    </citation>
    <scope>NUCLEOTIDE SEQUENCE [LARGE SCALE GENOMIC DNA]</scope>
</reference>
<dbReference type="EMBL" id="FQTT01000009">
    <property type="protein sequence ID" value="SHE24806.1"/>
    <property type="molecule type" value="Genomic_DNA"/>
</dbReference>
<sequence length="488" mass="54721">MSAVTMALALRRLREESPILGLMRQETMPFVAAELAEHLGGDDRSLPAAELYELIDADLDELRRQGFELDRTARAYCADWLRSGLLVRHPAPAGRGEVFELSPAGHDAIRFLEKLAEPRTTVTESRLTMIMDELERLAHDTDDSLGSRLAALEAERERLDERIARTRAGDFEPADPQVAAARLMDVMRDARDVPADFARVRQSMASLNRRLRQNLIEDDSPQGDVLEDVFLGVDRIHDSPEGRSFDAFHALVMDAESGSRFTDAVDALATRPLTEHVPAGTMAYLGDYLLRLQEESLDVSRTMGDFSRSLRQFVQSRQFEAYRELGERLRAAQHAGVEAAGSLRLLDRMEWQMELTTASLRSVGRLALHVPSEVEAPRQVTTRRGTAVDWQTLHALVRESEIDFEELRTNVARTLRDLGPATIAQVLEHRPATQGLASVVGLYVLGTRYGRPTGQSEHVSWKQGDVTVAARVTSTYRFEQPEPFEEPR</sequence>
<dbReference type="AlphaFoldDB" id="A0A1M4RXX2"/>
<dbReference type="Pfam" id="PF11855">
    <property type="entry name" value="DUF3375"/>
    <property type="match status" value="1"/>
</dbReference>
<keyword evidence="1" id="KW-0175">Coiled coil</keyword>
<evidence type="ECO:0000256" key="1">
    <source>
        <dbReference type="SAM" id="Coils"/>
    </source>
</evidence>
<dbReference type="OrthoDB" id="138803at2"/>
<gene>
    <name evidence="2" type="ORF">ACGLYG10_1015</name>
</gene>
<dbReference type="STRING" id="1892869.ACGLYG10_1015"/>
<dbReference type="Proteomes" id="UP000184291">
    <property type="component" value="Unassembled WGS sequence"/>
</dbReference>
<dbReference type="InterPro" id="IPR021804">
    <property type="entry name" value="DUF3375"/>
</dbReference>
<evidence type="ECO:0008006" key="4">
    <source>
        <dbReference type="Google" id="ProtNLM"/>
    </source>
</evidence>
<proteinExistence type="predicted"/>
<feature type="coiled-coil region" evidence="1">
    <location>
        <begin position="142"/>
        <end position="169"/>
    </location>
</feature>